<comment type="caution">
    <text evidence="1">The sequence shown here is derived from an EMBL/GenBank/DDBJ whole genome shotgun (WGS) entry which is preliminary data.</text>
</comment>
<accession>A0ABX5M1X2</accession>
<reference evidence="1 2" key="1">
    <citation type="submission" date="2015-03" db="EMBL/GenBank/DDBJ databases">
        <authorList>
            <person name="Krishnan R."/>
            <person name="Midha S."/>
            <person name="Patil P.B."/>
            <person name="Rameshkumar N."/>
        </authorList>
    </citation>
    <scope>NUCLEOTIDE SEQUENCE [LARGE SCALE GENOMIC DNA]</scope>
    <source>
        <strain evidence="1 2">L1E11</strain>
    </source>
</reference>
<dbReference type="Proteomes" id="UP000248090">
    <property type="component" value="Unassembled WGS sequence"/>
</dbReference>
<protein>
    <recommendedName>
        <fullName evidence="3">SCP2 domain-containing protein</fullName>
    </recommendedName>
</protein>
<evidence type="ECO:0008006" key="3">
    <source>
        <dbReference type="Google" id="ProtNLM"/>
    </source>
</evidence>
<organism evidence="1 2">
    <name type="scientific">Pokkaliibacter plantistimulans</name>
    <dbReference type="NCBI Taxonomy" id="1635171"/>
    <lineage>
        <taxon>Bacteria</taxon>
        <taxon>Pseudomonadati</taxon>
        <taxon>Pseudomonadota</taxon>
        <taxon>Gammaproteobacteria</taxon>
        <taxon>Oceanospirillales</taxon>
        <taxon>Balneatrichaceae</taxon>
        <taxon>Pokkaliibacter</taxon>
    </lineage>
</organism>
<keyword evidence="2" id="KW-1185">Reference proteome</keyword>
<proteinExistence type="predicted"/>
<gene>
    <name evidence="1" type="ORF">WH50_04195</name>
</gene>
<name>A0ABX5M1X2_9GAMM</name>
<sequence>MELSSPELKVAVGKFISIAYSKDKGLTTQLLLSGGASITVDEQGHAKLSGKAGILVFNGSPVLENIGANIKTINISFSNEEDMKIGYTLTLNMKFGRMKVKGDFDLDEMITSCSGLLCRAAKALKFRHASYDAELKRILGN</sequence>
<dbReference type="RefSeq" id="WP_110186189.1">
    <property type="nucleotide sequence ID" value="NZ_CP177354.1"/>
</dbReference>
<evidence type="ECO:0000313" key="1">
    <source>
        <dbReference type="EMBL" id="PXF32491.1"/>
    </source>
</evidence>
<evidence type="ECO:0000313" key="2">
    <source>
        <dbReference type="Proteomes" id="UP000248090"/>
    </source>
</evidence>
<dbReference type="EMBL" id="LAPT01000017">
    <property type="protein sequence ID" value="PXF32491.1"/>
    <property type="molecule type" value="Genomic_DNA"/>
</dbReference>